<evidence type="ECO:0000313" key="4">
    <source>
        <dbReference type="Proteomes" id="UP000316726"/>
    </source>
</evidence>
<dbReference type="Proteomes" id="UP000316726">
    <property type="component" value="Chromosome 18"/>
</dbReference>
<reference evidence="3 4" key="1">
    <citation type="submission" date="2018-07" db="EMBL/GenBank/DDBJ databases">
        <title>The complete nuclear genome of the prasinophyte Chloropicon primus (CCMP1205).</title>
        <authorList>
            <person name="Pombert J.-F."/>
            <person name="Otis C."/>
            <person name="Turmel M."/>
            <person name="Lemieux C."/>
        </authorList>
    </citation>
    <scope>NUCLEOTIDE SEQUENCE [LARGE SCALE GENOMIC DNA]</scope>
    <source>
        <strain evidence="3 4">CCMP1205</strain>
    </source>
</reference>
<sequence length="206" mass="22323">MAYGVNAQAVGKVVLHGAKYGAGEVCGALLGRWDGAEDGPVLVEDAVPFFHKCENKYSPLMEVALAQAESYASTVGLKVVGFYQANERNDDGSLHASTKRIGDAVRDKSGFPKACLLLLNNEGFTSFLSGEAADSLPFTLYVKRGAGSSWEASRRESLKCLGGLSIKVIREIVMDKVAQGKQKDLYDFSEHICDLSKDWRNVNLIV</sequence>
<evidence type="ECO:0000313" key="3">
    <source>
        <dbReference type="EMBL" id="QDZ25587.1"/>
    </source>
</evidence>
<dbReference type="STRING" id="1764295.A0A5B8MYF8"/>
<accession>A0A5B8MYF8</accession>
<dbReference type="OrthoDB" id="194468at2759"/>
<comment type="similarity">
    <text evidence="1">Belongs to the EMC8/EMC9 family.</text>
</comment>
<gene>
    <name evidence="3" type="ORF">A3770_18p81050</name>
</gene>
<evidence type="ECO:0000256" key="1">
    <source>
        <dbReference type="ARBA" id="ARBA00007461"/>
    </source>
</evidence>
<dbReference type="PROSITE" id="PS50249">
    <property type="entry name" value="MPN"/>
    <property type="match status" value="1"/>
</dbReference>
<feature type="domain" description="MPN" evidence="2">
    <location>
        <begin position="3"/>
        <end position="147"/>
    </location>
</feature>
<keyword evidence="4" id="KW-1185">Reference proteome</keyword>
<dbReference type="EMBL" id="CP031051">
    <property type="protein sequence ID" value="QDZ25587.1"/>
    <property type="molecule type" value="Genomic_DNA"/>
</dbReference>
<name>A0A5B8MYF8_9CHLO</name>
<organism evidence="3 4">
    <name type="scientific">Chloropicon primus</name>
    <dbReference type="NCBI Taxonomy" id="1764295"/>
    <lineage>
        <taxon>Eukaryota</taxon>
        <taxon>Viridiplantae</taxon>
        <taxon>Chlorophyta</taxon>
        <taxon>Chloropicophyceae</taxon>
        <taxon>Chloropicales</taxon>
        <taxon>Chloropicaceae</taxon>
        <taxon>Chloropicon</taxon>
    </lineage>
</organism>
<dbReference type="InterPro" id="IPR037518">
    <property type="entry name" value="MPN"/>
</dbReference>
<dbReference type="Gene3D" id="3.40.140.10">
    <property type="entry name" value="Cytidine Deaminase, domain 2"/>
    <property type="match status" value="1"/>
</dbReference>
<protein>
    <recommendedName>
        <fullName evidence="2">MPN domain-containing protein</fullName>
    </recommendedName>
</protein>
<evidence type="ECO:0000259" key="2">
    <source>
        <dbReference type="PROSITE" id="PS50249"/>
    </source>
</evidence>
<dbReference type="PANTHER" id="PTHR12941">
    <property type="entry name" value="ER MEMBRANE PROTEIN COMPLEX"/>
    <property type="match status" value="1"/>
</dbReference>
<dbReference type="PANTHER" id="PTHR12941:SF10">
    <property type="entry name" value="ER MEMBRANE PROTEIN COMPLEX SUBUNIT 8_9 HOMOLOG"/>
    <property type="match status" value="1"/>
</dbReference>
<dbReference type="InterPro" id="IPR005366">
    <property type="entry name" value="EMC8/9"/>
</dbReference>
<dbReference type="CDD" id="cd08060">
    <property type="entry name" value="MPN_UPF0172"/>
    <property type="match status" value="1"/>
</dbReference>
<dbReference type="GO" id="GO:0072546">
    <property type="term" value="C:EMC complex"/>
    <property type="evidence" value="ECO:0007669"/>
    <property type="project" value="InterPro"/>
</dbReference>
<proteinExistence type="inferred from homology"/>
<dbReference type="Pfam" id="PF03665">
    <property type="entry name" value="UPF0172"/>
    <property type="match status" value="1"/>
</dbReference>
<dbReference type="AlphaFoldDB" id="A0A5B8MYF8"/>